<dbReference type="AlphaFoldDB" id="A0A8X6Q9G9"/>
<dbReference type="InterPro" id="IPR036397">
    <property type="entry name" value="RNaseH_sf"/>
</dbReference>
<reference evidence="1" key="1">
    <citation type="submission" date="2020-08" db="EMBL/GenBank/DDBJ databases">
        <title>Multicomponent nature underlies the extraordinary mechanical properties of spider dragline silk.</title>
        <authorList>
            <person name="Kono N."/>
            <person name="Nakamura H."/>
            <person name="Mori M."/>
            <person name="Yoshida Y."/>
            <person name="Ohtoshi R."/>
            <person name="Malay A.D."/>
            <person name="Moran D.A.P."/>
            <person name="Tomita M."/>
            <person name="Numata K."/>
            <person name="Arakawa K."/>
        </authorList>
    </citation>
    <scope>NUCLEOTIDE SEQUENCE</scope>
</reference>
<dbReference type="Proteomes" id="UP000887013">
    <property type="component" value="Unassembled WGS sequence"/>
</dbReference>
<dbReference type="Gene3D" id="3.30.420.10">
    <property type="entry name" value="Ribonuclease H-like superfamily/Ribonuclease H"/>
    <property type="match status" value="1"/>
</dbReference>
<proteinExistence type="predicted"/>
<protein>
    <submittedName>
        <fullName evidence="1">RNase H domain-containing protein</fullName>
    </submittedName>
</protein>
<gene>
    <name evidence="1" type="primary">AVEN_88824_1</name>
    <name evidence="1" type="ORF">NPIL_389801</name>
</gene>
<evidence type="ECO:0000313" key="1">
    <source>
        <dbReference type="EMBL" id="GFU13873.1"/>
    </source>
</evidence>
<comment type="caution">
    <text evidence="1">The sequence shown here is derived from an EMBL/GenBank/DDBJ whole genome shotgun (WGS) entry which is preliminary data.</text>
</comment>
<dbReference type="GO" id="GO:0003676">
    <property type="term" value="F:nucleic acid binding"/>
    <property type="evidence" value="ECO:0007669"/>
    <property type="project" value="InterPro"/>
</dbReference>
<accession>A0A8X6Q9G9</accession>
<sequence length="148" mass="17026">MLTECSKNDKDCSSSGVYIKYRDQEVKIQTRNPDSYSVFHSEIILIKEGMELFESLSHNKEIWILIDSRSCIQHLTNWQSVRDSIEVQMLKNLKRFSTSHQIHLQCTHSHIDIEGNDITDTLDKVEASEVSMPTAPLTYFKIFSSGKG</sequence>
<name>A0A8X6Q9G9_NEPPI</name>
<dbReference type="OrthoDB" id="6433900at2759"/>
<dbReference type="SUPFAM" id="SSF53098">
    <property type="entry name" value="Ribonuclease H-like"/>
    <property type="match status" value="1"/>
</dbReference>
<keyword evidence="2" id="KW-1185">Reference proteome</keyword>
<organism evidence="1 2">
    <name type="scientific">Nephila pilipes</name>
    <name type="common">Giant wood spider</name>
    <name type="synonym">Nephila maculata</name>
    <dbReference type="NCBI Taxonomy" id="299642"/>
    <lineage>
        <taxon>Eukaryota</taxon>
        <taxon>Metazoa</taxon>
        <taxon>Ecdysozoa</taxon>
        <taxon>Arthropoda</taxon>
        <taxon>Chelicerata</taxon>
        <taxon>Arachnida</taxon>
        <taxon>Araneae</taxon>
        <taxon>Araneomorphae</taxon>
        <taxon>Entelegynae</taxon>
        <taxon>Araneoidea</taxon>
        <taxon>Nephilidae</taxon>
        <taxon>Nephila</taxon>
    </lineage>
</organism>
<dbReference type="InterPro" id="IPR012337">
    <property type="entry name" value="RNaseH-like_sf"/>
</dbReference>
<evidence type="ECO:0000313" key="2">
    <source>
        <dbReference type="Proteomes" id="UP000887013"/>
    </source>
</evidence>
<dbReference type="EMBL" id="BMAW01125741">
    <property type="protein sequence ID" value="GFU13873.1"/>
    <property type="molecule type" value="Genomic_DNA"/>
</dbReference>